<feature type="compositionally biased region" description="Basic and acidic residues" evidence="1">
    <location>
        <begin position="92"/>
        <end position="109"/>
    </location>
</feature>
<feature type="compositionally biased region" description="Basic and acidic residues" evidence="1">
    <location>
        <begin position="186"/>
        <end position="204"/>
    </location>
</feature>
<dbReference type="RefSeq" id="WP_254014051.1">
    <property type="nucleotide sequence ID" value="NZ_JAMZMM010000311.1"/>
</dbReference>
<dbReference type="Proteomes" id="UP001204953">
    <property type="component" value="Unassembled WGS sequence"/>
</dbReference>
<sequence length="887" mass="92265">MADESQQGEASRVNPVLNRLNLLREEGFAQTLQRQESIQESGLQQEAEAENDAIQIKGIEEQTAEENQENDHKIQRKLVSGEYIEELQAEENIERKKLPSETSEDRQNKEQQTLSQQEDESNQTLLKAKTLPEDTPDINKYKKQPPESEEKSETKAIETKKLGEIPSDSNRDKEQLQIPEATTEAESLKAKKLDDITPEVKSRLGESQTEGNVNNLTGKTPTAAPQSQAETQAASGVSPVTETVVSPQSAAPTAAPAAPTTGGGEIATSAPAIESGGGAASGEVAGETEDEAELAEVAAANENVELDSGERDAAMASLAEGGGDGAAPGGGGGGGAAIADKPTPTVPNVSQSDPSAALAAVANLPPAQLQAALGGVSAAVGNTVGKERAELAANPPQMASPSTATVTKNDSAIDKSLPEGKTPKTVEKAPEGETKSVPQPPPLSLAAKPNIAALTTPQVTGNAEGKLDSGDAQKLQASLRNLPTQDSGLQQVSLVSPPPLELAGDADPKQAQQQREKLEKSLAQAQNQGQEDIAQPMGENEIYPQISPETLRAEGISGGGGSEGNVAPGVGAGVVGDEAVSIIAQQQKGAEIQAAVAQAQSQIATQRQSHSTQVAAEKAKSNQEIANLQTENAAQQAQEKAKAQGEVTKLRGDWQKQQDELVTKSRSEANEVVNKGSQDVIKEQNQAEKQAAEHIEKGEKDADIARKEGEAAAEKERQKGEQESGGILGWLADKAKAFCEGIKQGIQKAFEVARAVVKAAIEGAQKLATAAIELGRKAIVGIIKTVGNALIAIGDKLLAAFPGLRDRFRNAIKTAVKVAETAVNTLAKTLKKGVQTALNLLGKGLNAALGLLEKGMMAAVDIANGAVQGAIKFADAAIKALGAFAVL</sequence>
<feature type="compositionally biased region" description="Polar residues" evidence="1">
    <location>
        <begin position="475"/>
        <end position="494"/>
    </location>
</feature>
<gene>
    <name evidence="2" type="ORF">NJ959_23065</name>
</gene>
<accession>A0AAE3KP87</accession>
<protein>
    <submittedName>
        <fullName evidence="2">Uncharacterized protein</fullName>
    </submittedName>
</protein>
<feature type="region of interest" description="Disordered" evidence="1">
    <location>
        <begin position="630"/>
        <end position="703"/>
    </location>
</feature>
<proteinExistence type="predicted"/>
<evidence type="ECO:0000313" key="2">
    <source>
        <dbReference type="EMBL" id="MCP2731310.1"/>
    </source>
</evidence>
<feature type="compositionally biased region" description="Basic and acidic residues" evidence="1">
    <location>
        <begin position="680"/>
        <end position="703"/>
    </location>
</feature>
<reference evidence="2" key="1">
    <citation type="submission" date="2022-06" db="EMBL/GenBank/DDBJ databases">
        <title>New cyanobacteria of genus Symplocastrum in benthos of Lake Baikal.</title>
        <authorList>
            <person name="Sorokovikova E."/>
            <person name="Tikhonova I."/>
            <person name="Krasnopeev A."/>
            <person name="Evseev P."/>
            <person name="Gladkikh A."/>
            <person name="Belykh O."/>
        </authorList>
    </citation>
    <scope>NUCLEOTIDE SEQUENCE</scope>
    <source>
        <strain evidence="2">BBK-W-15</strain>
    </source>
</reference>
<feature type="compositionally biased region" description="Polar residues" evidence="1">
    <location>
        <begin position="397"/>
        <end position="410"/>
    </location>
</feature>
<feature type="region of interest" description="Disordered" evidence="1">
    <location>
        <begin position="547"/>
        <end position="566"/>
    </location>
</feature>
<dbReference type="AlphaFoldDB" id="A0AAE3KP87"/>
<comment type="caution">
    <text evidence="2">The sequence shown here is derived from an EMBL/GenBank/DDBJ whole genome shotgun (WGS) entry which is preliminary data.</text>
</comment>
<feature type="compositionally biased region" description="Basic and acidic residues" evidence="1">
    <location>
        <begin position="411"/>
        <end position="434"/>
    </location>
</feature>
<name>A0AAE3KP87_9CYAN</name>
<feature type="compositionally biased region" description="Polar residues" evidence="1">
    <location>
        <begin position="205"/>
        <end position="249"/>
    </location>
</feature>
<feature type="region of interest" description="Disordered" evidence="1">
    <location>
        <begin position="387"/>
        <end position="539"/>
    </location>
</feature>
<keyword evidence="3" id="KW-1185">Reference proteome</keyword>
<evidence type="ECO:0000313" key="3">
    <source>
        <dbReference type="Proteomes" id="UP001204953"/>
    </source>
</evidence>
<organism evidence="2 3">
    <name type="scientific">Limnofasciculus baicalensis BBK-W-15</name>
    <dbReference type="NCBI Taxonomy" id="2699891"/>
    <lineage>
        <taxon>Bacteria</taxon>
        <taxon>Bacillati</taxon>
        <taxon>Cyanobacteriota</taxon>
        <taxon>Cyanophyceae</taxon>
        <taxon>Coleofasciculales</taxon>
        <taxon>Coleofasciculaceae</taxon>
        <taxon>Limnofasciculus</taxon>
        <taxon>Limnofasciculus baicalensis</taxon>
    </lineage>
</organism>
<feature type="compositionally biased region" description="Gly residues" evidence="1">
    <location>
        <begin position="320"/>
        <end position="336"/>
    </location>
</feature>
<feature type="compositionally biased region" description="Polar residues" evidence="1">
    <location>
        <begin position="33"/>
        <end position="44"/>
    </location>
</feature>
<feature type="compositionally biased region" description="Low complexity" evidence="1">
    <location>
        <begin position="250"/>
        <end position="260"/>
    </location>
</feature>
<dbReference type="EMBL" id="JAMZMM010000311">
    <property type="protein sequence ID" value="MCP2731310.1"/>
    <property type="molecule type" value="Genomic_DNA"/>
</dbReference>
<feature type="compositionally biased region" description="Basic and acidic residues" evidence="1">
    <location>
        <begin position="137"/>
        <end position="175"/>
    </location>
</feature>
<feature type="region of interest" description="Disordered" evidence="1">
    <location>
        <begin position="33"/>
        <end position="352"/>
    </location>
</feature>
<feature type="compositionally biased region" description="Basic and acidic residues" evidence="1">
    <location>
        <begin position="639"/>
        <end position="669"/>
    </location>
</feature>
<evidence type="ECO:0000256" key="1">
    <source>
        <dbReference type="SAM" id="MobiDB-lite"/>
    </source>
</evidence>